<protein>
    <submittedName>
        <fullName evidence="1">DUF2634 domain-containing protein</fullName>
    </submittedName>
</protein>
<comment type="caution">
    <text evidence="1">The sequence shown here is derived from an EMBL/GenBank/DDBJ whole genome shotgun (WGS) entry which is preliminary data.</text>
</comment>
<dbReference type="Proteomes" id="UP000665561">
    <property type="component" value="Unassembled WGS sequence"/>
</dbReference>
<gene>
    <name evidence="1" type="ORF">GT019_10580</name>
</gene>
<proteinExistence type="predicted"/>
<accession>A0ABW9XNW5</accession>
<keyword evidence="2" id="KW-1185">Reference proteome</keyword>
<name>A0ABW9XNW5_9BACL</name>
<dbReference type="Pfam" id="PF10934">
    <property type="entry name" value="Sheath_initiator"/>
    <property type="match status" value="1"/>
</dbReference>
<dbReference type="EMBL" id="JAAAMV010000005">
    <property type="protein sequence ID" value="NBD24316.1"/>
    <property type="molecule type" value="Genomic_DNA"/>
</dbReference>
<reference evidence="1 2" key="1">
    <citation type="submission" date="2020-01" db="EMBL/GenBank/DDBJ databases">
        <title>Paenibacillus soybeanensis sp. nov. isolated from the nodules of soybean (Glycine max(L.) Merr).</title>
        <authorList>
            <person name="Wang H."/>
        </authorList>
    </citation>
    <scope>NUCLEOTIDE SEQUENCE [LARGE SCALE GENOMIC DNA]</scope>
    <source>
        <strain evidence="1 2">T1</strain>
    </source>
</reference>
<sequence length="126" mass="13591">MILPTGAVIDEAAGTEAQPSRTYKLDLAAGRIAGVIDELDAVRQAVYKILDTERFAHFIYSANYGSESNRSGDASIELKRWLTEALLQDDRINEVSDFAFGIVGDAATVALTVHSIFGSATIERGI</sequence>
<organism evidence="1 2">
    <name type="scientific">Paenibacillus glycinis</name>
    <dbReference type="NCBI Taxonomy" id="2697035"/>
    <lineage>
        <taxon>Bacteria</taxon>
        <taxon>Bacillati</taxon>
        <taxon>Bacillota</taxon>
        <taxon>Bacilli</taxon>
        <taxon>Bacillales</taxon>
        <taxon>Paenibacillaceae</taxon>
        <taxon>Paenibacillus</taxon>
    </lineage>
</organism>
<evidence type="ECO:0000313" key="1">
    <source>
        <dbReference type="EMBL" id="NBD24316.1"/>
    </source>
</evidence>
<evidence type="ECO:0000313" key="2">
    <source>
        <dbReference type="Proteomes" id="UP000665561"/>
    </source>
</evidence>
<dbReference type="InterPro" id="IPR020288">
    <property type="entry name" value="Sheath_initiator"/>
</dbReference>
<dbReference type="RefSeq" id="WP_161743110.1">
    <property type="nucleotide sequence ID" value="NZ_JAAAMV010000005.1"/>
</dbReference>